<dbReference type="NCBIfam" id="TIGR03071">
    <property type="entry name" value="couple_hipA"/>
    <property type="match status" value="1"/>
</dbReference>
<evidence type="ECO:0000313" key="7">
    <source>
        <dbReference type="Proteomes" id="UP000000442"/>
    </source>
</evidence>
<proteinExistence type="inferred from homology"/>
<name>C0QIJ8_DESAH</name>
<dbReference type="Proteomes" id="UP000000442">
    <property type="component" value="Chromosome"/>
</dbReference>
<feature type="domain" description="HipA-like C-terminal" evidence="4">
    <location>
        <begin position="150"/>
        <end position="381"/>
    </location>
</feature>
<dbReference type="KEGG" id="dat:HRM2_48940"/>
<dbReference type="CDD" id="cd17793">
    <property type="entry name" value="HipA"/>
    <property type="match status" value="1"/>
</dbReference>
<evidence type="ECO:0000313" key="6">
    <source>
        <dbReference type="EMBL" id="ACN17942.1"/>
    </source>
</evidence>
<reference evidence="6 7" key="1">
    <citation type="journal article" date="2009" name="Environ. Microbiol.">
        <title>Genome sequence of Desulfobacterium autotrophicum HRM2, a marine sulfate reducer oxidizing organic carbon completely to carbon dioxide.</title>
        <authorList>
            <person name="Strittmatter A.W."/>
            <person name="Liesegang H."/>
            <person name="Rabus R."/>
            <person name="Decker I."/>
            <person name="Amann J."/>
            <person name="Andres S."/>
            <person name="Henne A."/>
            <person name="Fricke W.F."/>
            <person name="Martinez-Arias R."/>
            <person name="Bartels D."/>
            <person name="Goesmann A."/>
            <person name="Krause L."/>
            <person name="Puehler A."/>
            <person name="Klenk H.P."/>
            <person name="Richter M."/>
            <person name="Schuler M."/>
            <person name="Gloeckner F.O."/>
            <person name="Meyerdierks A."/>
            <person name="Gottschalk G."/>
            <person name="Amann R."/>
        </authorList>
    </citation>
    <scope>NUCLEOTIDE SEQUENCE [LARGE SCALE GENOMIC DNA]</scope>
    <source>
        <strain evidence="7">ATCC 43914 / DSM 3382 / HRM2</strain>
    </source>
</reference>
<dbReference type="OrthoDB" id="9805913at2"/>
<dbReference type="GO" id="GO:0004674">
    <property type="term" value="F:protein serine/threonine kinase activity"/>
    <property type="evidence" value="ECO:0007669"/>
    <property type="project" value="TreeGrafter"/>
</dbReference>
<dbReference type="InterPro" id="IPR012893">
    <property type="entry name" value="HipA-like_C"/>
</dbReference>
<dbReference type="EMBL" id="CP001087">
    <property type="protein sequence ID" value="ACN17942.1"/>
    <property type="molecule type" value="Genomic_DNA"/>
</dbReference>
<evidence type="ECO:0000256" key="1">
    <source>
        <dbReference type="ARBA" id="ARBA00010164"/>
    </source>
</evidence>
<dbReference type="Pfam" id="PF07804">
    <property type="entry name" value="HipA_C"/>
    <property type="match status" value="1"/>
</dbReference>
<protein>
    <submittedName>
        <fullName evidence="6">HipA</fullName>
    </submittedName>
</protein>
<evidence type="ECO:0000259" key="5">
    <source>
        <dbReference type="Pfam" id="PF13657"/>
    </source>
</evidence>
<keyword evidence="7" id="KW-1185">Reference proteome</keyword>
<keyword evidence="3" id="KW-0418">Kinase</keyword>
<dbReference type="RefSeq" id="WP_015906649.1">
    <property type="nucleotide sequence ID" value="NC_012108.1"/>
</dbReference>
<evidence type="ECO:0000256" key="3">
    <source>
        <dbReference type="ARBA" id="ARBA00022777"/>
    </source>
</evidence>
<dbReference type="Gene3D" id="1.10.1070.20">
    <property type="match status" value="1"/>
</dbReference>
<sequence>MNNKNRLLIFWDEQIVGTLERHQKGKVVFQYSQGWLDNAGRPISFSLPCSEKQYPPAVSTAFFENLLPENNARTILAFNHRFDKKDTFAFLENFGADCAGALSILPDGDNIDFTPGQYECINTELIETLDKIMADPGKFTLFPEMKKARLSIAGAQDKLPIYFEGNDFYLPLTSGSATTHILKPANAGFPDIQRNETFCMDLAQKIGLPVPESRLIKIGAHELFVINRYDRKKTEKKVIRIHQEDFCQAMGLPADRKYQESGGPGFLQCRRIVDEFLFKQGTDVRTNFARIMTFNYLIGNHDAHAKNFSILHGNDPTFAPFYDLLSTQVYPLDNKFAMAIGKTYRLERVKEHSLKEFAQDINIRPQKLISLMDEIRQAVNKVYLPLITEHEKKYGASKIYNDLIKVITGNLERINKICDTQEDKFST</sequence>
<dbReference type="PANTHER" id="PTHR37419:SF1">
    <property type="entry name" value="SERINE_THREONINE-PROTEIN KINASE TOXIN HIPA"/>
    <property type="match status" value="1"/>
</dbReference>
<accession>C0QIJ8</accession>
<evidence type="ECO:0000256" key="2">
    <source>
        <dbReference type="ARBA" id="ARBA00022679"/>
    </source>
</evidence>
<dbReference type="HOGENOM" id="CLU_030167_1_0_7"/>
<evidence type="ECO:0000259" key="4">
    <source>
        <dbReference type="Pfam" id="PF07804"/>
    </source>
</evidence>
<dbReference type="eggNOG" id="COG3550">
    <property type="taxonomic scope" value="Bacteria"/>
</dbReference>
<dbReference type="STRING" id="177437.HRM2_48940"/>
<feature type="domain" description="HipA N-terminal subdomain 1" evidence="5">
    <location>
        <begin position="8"/>
        <end position="104"/>
    </location>
</feature>
<keyword evidence="2" id="KW-0808">Transferase</keyword>
<comment type="similarity">
    <text evidence="1">Belongs to the HipA Ser/Thr kinase family.</text>
</comment>
<dbReference type="GO" id="GO:0005829">
    <property type="term" value="C:cytosol"/>
    <property type="evidence" value="ECO:0007669"/>
    <property type="project" value="TreeGrafter"/>
</dbReference>
<dbReference type="InterPro" id="IPR017508">
    <property type="entry name" value="HipA_N1"/>
</dbReference>
<dbReference type="AlphaFoldDB" id="C0QIJ8"/>
<dbReference type="InterPro" id="IPR052028">
    <property type="entry name" value="HipA_Ser/Thr_kinase"/>
</dbReference>
<dbReference type="PANTHER" id="PTHR37419">
    <property type="entry name" value="SERINE/THREONINE-PROTEIN KINASE TOXIN HIPA"/>
    <property type="match status" value="1"/>
</dbReference>
<organism evidence="6 7">
    <name type="scientific">Desulforapulum autotrophicum (strain ATCC 43914 / DSM 3382 / VKM B-1955 / HRM2)</name>
    <name type="common">Desulfobacterium autotrophicum</name>
    <dbReference type="NCBI Taxonomy" id="177437"/>
    <lineage>
        <taxon>Bacteria</taxon>
        <taxon>Pseudomonadati</taxon>
        <taxon>Thermodesulfobacteriota</taxon>
        <taxon>Desulfobacteria</taxon>
        <taxon>Desulfobacterales</taxon>
        <taxon>Desulfobacteraceae</taxon>
        <taxon>Desulforapulum</taxon>
    </lineage>
</organism>
<dbReference type="Pfam" id="PF13657">
    <property type="entry name" value="Couple_hipA"/>
    <property type="match status" value="1"/>
</dbReference>
<gene>
    <name evidence="6" type="primary">hipA</name>
    <name evidence="6" type="ordered locus">HRM2_48940</name>
</gene>